<proteinExistence type="predicted"/>
<dbReference type="WBParaSite" id="GPUH_0001003301-mRNA-1">
    <property type="protein sequence ID" value="GPUH_0001003301-mRNA-1"/>
    <property type="gene ID" value="GPUH_0001003301"/>
</dbReference>
<gene>
    <name evidence="1" type="ORF">GPUH_LOCUS10022</name>
</gene>
<dbReference type="EMBL" id="UYRT01035798">
    <property type="protein sequence ID" value="VDK80862.1"/>
    <property type="molecule type" value="Genomic_DNA"/>
</dbReference>
<dbReference type="Proteomes" id="UP000271098">
    <property type="component" value="Unassembled WGS sequence"/>
</dbReference>
<accession>A0A183DMT1</accession>
<dbReference type="AlphaFoldDB" id="A0A183DMT1"/>
<reference evidence="3" key="1">
    <citation type="submission" date="2016-06" db="UniProtKB">
        <authorList>
            <consortium name="WormBaseParasite"/>
        </authorList>
    </citation>
    <scope>IDENTIFICATION</scope>
</reference>
<reference evidence="1 2" key="2">
    <citation type="submission" date="2018-11" db="EMBL/GenBank/DDBJ databases">
        <authorList>
            <consortium name="Pathogen Informatics"/>
        </authorList>
    </citation>
    <scope>NUCLEOTIDE SEQUENCE [LARGE SCALE GENOMIC DNA]</scope>
</reference>
<protein>
    <submittedName>
        <fullName evidence="1 3">Uncharacterized protein</fullName>
    </submittedName>
</protein>
<keyword evidence="2" id="KW-1185">Reference proteome</keyword>
<organism evidence="3">
    <name type="scientific">Gongylonema pulchrum</name>
    <dbReference type="NCBI Taxonomy" id="637853"/>
    <lineage>
        <taxon>Eukaryota</taxon>
        <taxon>Metazoa</taxon>
        <taxon>Ecdysozoa</taxon>
        <taxon>Nematoda</taxon>
        <taxon>Chromadorea</taxon>
        <taxon>Rhabditida</taxon>
        <taxon>Spirurina</taxon>
        <taxon>Spiruromorpha</taxon>
        <taxon>Spiruroidea</taxon>
        <taxon>Gongylonematidae</taxon>
        <taxon>Gongylonema</taxon>
    </lineage>
</organism>
<name>A0A183DMT1_9BILA</name>
<evidence type="ECO:0000313" key="2">
    <source>
        <dbReference type="Proteomes" id="UP000271098"/>
    </source>
</evidence>
<evidence type="ECO:0000313" key="3">
    <source>
        <dbReference type="WBParaSite" id="GPUH_0001003301-mRNA-1"/>
    </source>
</evidence>
<sequence>MNLVKFAKMNSGNRSGLCDRNVLLGCIGVQRATDFFAALFKKEGRAGRQRTLKCNVPPAAFDVPPTAGSIASAS</sequence>
<evidence type="ECO:0000313" key="1">
    <source>
        <dbReference type="EMBL" id="VDK80862.1"/>
    </source>
</evidence>